<dbReference type="Proteomes" id="UP000018211">
    <property type="component" value="Unassembled WGS sequence"/>
</dbReference>
<gene>
    <name evidence="1" type="ORF">VIBNISOn1_p0118</name>
</gene>
<dbReference type="EMBL" id="CAOF01000200">
    <property type="protein sequence ID" value="CCO50281.1"/>
    <property type="molecule type" value="Genomic_DNA"/>
</dbReference>
<name>A0AAV2W0R6_9VIBR</name>
<dbReference type="AlphaFoldDB" id="A0AAV2W0R6"/>
<proteinExistence type="predicted"/>
<sequence>MGINKLDAIFTDVDDFCLAFLPAWEKHLITSGAKQRNKLSRLSTSEVMTIIISFHQSGSRDFKTYYTQFVCRYLTKEFPALVSYTRMLKLM</sequence>
<accession>A0AAV2W0R6</accession>
<protein>
    <submittedName>
        <fullName evidence="1">Transposase</fullName>
    </submittedName>
</protein>
<organism evidence="1 2">
    <name type="scientific">Vibrio nigripulchritudo SOn1</name>
    <dbReference type="NCBI Taxonomy" id="1238450"/>
    <lineage>
        <taxon>Bacteria</taxon>
        <taxon>Pseudomonadati</taxon>
        <taxon>Pseudomonadota</taxon>
        <taxon>Gammaproteobacteria</taxon>
        <taxon>Vibrionales</taxon>
        <taxon>Vibrionaceae</taxon>
        <taxon>Vibrio</taxon>
    </lineage>
</organism>
<evidence type="ECO:0000313" key="1">
    <source>
        <dbReference type="EMBL" id="CCO50281.1"/>
    </source>
</evidence>
<dbReference type="RefSeq" id="WP_022614150.1">
    <property type="nucleotide sequence ID" value="NZ_LK391966.1"/>
</dbReference>
<evidence type="ECO:0000313" key="2">
    <source>
        <dbReference type="Proteomes" id="UP000018211"/>
    </source>
</evidence>
<comment type="caution">
    <text evidence="1">The sequence shown here is derived from an EMBL/GenBank/DDBJ whole genome shotgun (WGS) entry which is preliminary data.</text>
</comment>
<reference evidence="1 2" key="1">
    <citation type="journal article" date="2013" name="ISME J.">
        <title>Comparative genomics of pathogenic lineages of Vibrio nigripulchritudo identifies virulence-associated traits.</title>
        <authorList>
            <person name="Goudenege D."/>
            <person name="Labreuche Y."/>
            <person name="Krin E."/>
            <person name="Ansquer D."/>
            <person name="Mangenot S."/>
            <person name="Calteau A."/>
            <person name="Medigue C."/>
            <person name="Mazel D."/>
            <person name="Polz M.F."/>
            <person name="Le Roux F."/>
        </authorList>
    </citation>
    <scope>NUCLEOTIDE SEQUENCE [LARGE SCALE GENOMIC DNA]</scope>
    <source>
        <strain evidence="1 2">SOn1</strain>
    </source>
</reference>